<name>A0A8S9S5K7_BRACR</name>
<comment type="caution">
    <text evidence="1">The sequence shown here is derived from an EMBL/GenBank/DDBJ whole genome shotgun (WGS) entry which is preliminary data.</text>
</comment>
<sequence length="106" mass="11885">MDGVTKSSRFAADFDSFLKKLLKRGDIHVLIINWFRSINYKQHSLDLTATPRAIYIHDKLVEDSPWESWVLALLPASSGLNWGAGVHPWVVELASAVASEAECDFI</sequence>
<dbReference type="AlphaFoldDB" id="A0A8S9S5K7"/>
<evidence type="ECO:0000313" key="2">
    <source>
        <dbReference type="Proteomes" id="UP000712600"/>
    </source>
</evidence>
<proteinExistence type="predicted"/>
<accession>A0A8S9S5K7</accession>
<dbReference type="EMBL" id="QGKX02000088">
    <property type="protein sequence ID" value="KAF3587512.1"/>
    <property type="molecule type" value="Genomic_DNA"/>
</dbReference>
<protein>
    <submittedName>
        <fullName evidence="1">Uncharacterized protein</fullName>
    </submittedName>
</protein>
<organism evidence="1 2">
    <name type="scientific">Brassica cretica</name>
    <name type="common">Mustard</name>
    <dbReference type="NCBI Taxonomy" id="69181"/>
    <lineage>
        <taxon>Eukaryota</taxon>
        <taxon>Viridiplantae</taxon>
        <taxon>Streptophyta</taxon>
        <taxon>Embryophyta</taxon>
        <taxon>Tracheophyta</taxon>
        <taxon>Spermatophyta</taxon>
        <taxon>Magnoliopsida</taxon>
        <taxon>eudicotyledons</taxon>
        <taxon>Gunneridae</taxon>
        <taxon>Pentapetalae</taxon>
        <taxon>rosids</taxon>
        <taxon>malvids</taxon>
        <taxon>Brassicales</taxon>
        <taxon>Brassicaceae</taxon>
        <taxon>Brassiceae</taxon>
        <taxon>Brassica</taxon>
    </lineage>
</organism>
<gene>
    <name evidence="1" type="ORF">F2Q69_00029557</name>
</gene>
<reference evidence="1" key="1">
    <citation type="submission" date="2019-12" db="EMBL/GenBank/DDBJ databases">
        <title>Genome sequencing and annotation of Brassica cretica.</title>
        <authorList>
            <person name="Studholme D.J."/>
            <person name="Sarris P."/>
        </authorList>
    </citation>
    <scope>NUCLEOTIDE SEQUENCE</scope>
    <source>
        <strain evidence="1">PFS-109/04</strain>
        <tissue evidence="1">Leaf</tissue>
    </source>
</reference>
<evidence type="ECO:0000313" key="1">
    <source>
        <dbReference type="EMBL" id="KAF3587512.1"/>
    </source>
</evidence>
<dbReference type="Proteomes" id="UP000712600">
    <property type="component" value="Unassembled WGS sequence"/>
</dbReference>